<dbReference type="InterPro" id="IPR018114">
    <property type="entry name" value="TRYPSIN_HIS"/>
</dbReference>
<dbReference type="Proteomes" id="UP000261600">
    <property type="component" value="Unplaced"/>
</dbReference>
<dbReference type="InterPro" id="IPR001254">
    <property type="entry name" value="Trypsin_dom"/>
</dbReference>
<reference evidence="3" key="1">
    <citation type="submission" date="2025-08" db="UniProtKB">
        <authorList>
            <consortium name="Ensembl"/>
        </authorList>
    </citation>
    <scope>IDENTIFICATION</scope>
</reference>
<dbReference type="PROSITE" id="PS00134">
    <property type="entry name" value="TRYPSIN_HIS"/>
    <property type="match status" value="1"/>
</dbReference>
<sequence length="258" mass="28516">MISKHKPDKCAVCSASGAASGAIEKRIVGGSSCGTNRQYHVQITSVVGKKECAGSLLNTRWVITASHCGEQQVKVKIGLNNDVSFFKKIKYLFKDKKYEQVIDVKQQFTHKSEEGQSHDIMLIRLNDDVKSPTINLPPVECTRPEMSHQVQIGGLGFKADSGKKAKAPSKLQCSSTDIKECGEDDKPDAKYFSDETTTMCAFKPGVEVCFGDSGSGVEYNNLLYGIILNNPDDKCSGRLVMLDICKYRKWIDETMEKN</sequence>
<evidence type="ECO:0000256" key="1">
    <source>
        <dbReference type="ARBA" id="ARBA00023157"/>
    </source>
</evidence>
<dbReference type="PANTHER" id="PTHR24271">
    <property type="entry name" value="KALLIKREIN-RELATED"/>
    <property type="match status" value="1"/>
</dbReference>
<reference evidence="3" key="2">
    <citation type="submission" date="2025-09" db="UniProtKB">
        <authorList>
            <consortium name="Ensembl"/>
        </authorList>
    </citation>
    <scope>IDENTIFICATION</scope>
</reference>
<dbReference type="Gene3D" id="2.40.10.10">
    <property type="entry name" value="Trypsin-like serine proteases"/>
    <property type="match status" value="2"/>
</dbReference>
<feature type="domain" description="Peptidase S1" evidence="2">
    <location>
        <begin position="27"/>
        <end position="256"/>
    </location>
</feature>
<accession>A0A3Q3JLF1</accession>
<dbReference type="AlphaFoldDB" id="A0A3Q3JLF1"/>
<dbReference type="STRING" id="43700.ENSMALP00000015097"/>
<dbReference type="PROSITE" id="PS50240">
    <property type="entry name" value="TRYPSIN_DOM"/>
    <property type="match status" value="1"/>
</dbReference>
<protein>
    <recommendedName>
        <fullName evidence="2">Peptidase S1 domain-containing protein</fullName>
    </recommendedName>
</protein>
<proteinExistence type="predicted"/>
<keyword evidence="1" id="KW-1015">Disulfide bond</keyword>
<dbReference type="InterPro" id="IPR043504">
    <property type="entry name" value="Peptidase_S1_PA_chymotrypsin"/>
</dbReference>
<evidence type="ECO:0000313" key="3">
    <source>
        <dbReference type="Ensembl" id="ENSMALP00000015097.1"/>
    </source>
</evidence>
<name>A0A3Q3JLF1_MONAL</name>
<dbReference type="Pfam" id="PF00089">
    <property type="entry name" value="Trypsin"/>
    <property type="match status" value="1"/>
</dbReference>
<dbReference type="PRINTS" id="PR00722">
    <property type="entry name" value="CHYMOTRYPSIN"/>
</dbReference>
<dbReference type="InterPro" id="IPR001314">
    <property type="entry name" value="Peptidase_S1A"/>
</dbReference>
<dbReference type="PANTHER" id="PTHR24271:SF96">
    <property type="entry name" value="GRANZYME A-RELATED"/>
    <property type="match status" value="1"/>
</dbReference>
<evidence type="ECO:0000259" key="2">
    <source>
        <dbReference type="PROSITE" id="PS50240"/>
    </source>
</evidence>
<dbReference type="SUPFAM" id="SSF50494">
    <property type="entry name" value="Trypsin-like serine proteases"/>
    <property type="match status" value="1"/>
</dbReference>
<dbReference type="InterPro" id="IPR009003">
    <property type="entry name" value="Peptidase_S1_PA"/>
</dbReference>
<dbReference type="GO" id="GO:0004252">
    <property type="term" value="F:serine-type endopeptidase activity"/>
    <property type="evidence" value="ECO:0007669"/>
    <property type="project" value="InterPro"/>
</dbReference>
<organism evidence="3 4">
    <name type="scientific">Monopterus albus</name>
    <name type="common">Swamp eel</name>
    <dbReference type="NCBI Taxonomy" id="43700"/>
    <lineage>
        <taxon>Eukaryota</taxon>
        <taxon>Metazoa</taxon>
        <taxon>Chordata</taxon>
        <taxon>Craniata</taxon>
        <taxon>Vertebrata</taxon>
        <taxon>Euteleostomi</taxon>
        <taxon>Actinopterygii</taxon>
        <taxon>Neopterygii</taxon>
        <taxon>Teleostei</taxon>
        <taxon>Neoteleostei</taxon>
        <taxon>Acanthomorphata</taxon>
        <taxon>Anabantaria</taxon>
        <taxon>Synbranchiformes</taxon>
        <taxon>Synbranchidae</taxon>
        <taxon>Monopterus</taxon>
    </lineage>
</organism>
<evidence type="ECO:0000313" key="4">
    <source>
        <dbReference type="Proteomes" id="UP000261600"/>
    </source>
</evidence>
<keyword evidence="4" id="KW-1185">Reference proteome</keyword>
<dbReference type="SMART" id="SM00020">
    <property type="entry name" value="Tryp_SPc"/>
    <property type="match status" value="1"/>
</dbReference>
<dbReference type="GO" id="GO:0006508">
    <property type="term" value="P:proteolysis"/>
    <property type="evidence" value="ECO:0007669"/>
    <property type="project" value="InterPro"/>
</dbReference>
<dbReference type="Ensembl" id="ENSMALT00000015405.1">
    <property type="protein sequence ID" value="ENSMALP00000015097.1"/>
    <property type="gene ID" value="ENSMALG00000010607.1"/>
</dbReference>